<sequence length="972" mass="112068">MADRYHGGYAPPGRSSTFNNPARSSMPTMPSMPPMPSMPSMPSSVGYSSLYAGDMHVMPASSTRPPVTTAQRGYATSAAANGVPTTTRTYAVSRDHRHGPGVSREPGHRRSTLDSAAPRPPVIVTTTQGGSHQSSHSPVRNAGPRASDGHLYAQPASSIRSRSSQRPYHHRHTESDDYSRARELERERELTDAALAARDAELYRSSRPSVLYPSDPRHSTASVDYGDDGYQYTNAGELARYDLDRSRPSRSRRKESLDRGYYRPNVSYNTDQRSFNINTSGDLSRNYSMNTSRPYEGPSRGGPPPSTRGFDRIERSFDSARDVPPAAPIPPSPTIPRPGEPAAGAAEYRDGRRGRPVSLYQDAAPRSSHHDDYYRSREDERNMRELRDRDRESERLHETPRFQDESVTTRGFGIRTTGPVDDYDDRRDRHRETRRDDPLRRSNEEVPRDTDLDRERRHVRADGKDEDRPREPNLERERRSRHPDDRDEPHRRSDEDLPAESERDRERRRRTRVDDEEDPRENRESNADRSRFRDKLAAGAGIAAAAVGLTPGSKNEDDREDDKMESRRHRSPMKDRDPRDEADVDRPRVDEGDRHAERTKGRGYERDRYDSVEGAEPKERYRGAAEDSLHAEAVAPGSDSDRDHKSPRRNRQSIGFNPNDAGDISKLREQLASMGTADKGKEPISREREQEPSLRESAEREPAPRRRELEPVIGDSTPAIAETRSQSPPRDRRSLESERDESRGREASLREEKMVRVVSPPREKKEDKPLRGILKQPRVSFPEEESYIREGVAPHKEDKKAKEVPPGARWTKISRKIVNPEALTVGKERFEVRDDFVIVLRVLSKEEIQAYAAATQVLRERRRNRDRDDDDKQDDDDDRDRDQDDGEGRRRRRRRRNRDEEFEAEDLGRDRDRDRDWDRERDYDRVGRRRHRRVDDNDDDYDRRAVRGSERDHHHHHSSRSYRDREKPVAEV</sequence>
<dbReference type="InterPro" id="IPR058348">
    <property type="entry name" value="DUF8035"/>
</dbReference>
<dbReference type="EMBL" id="JPKY01000022">
    <property type="protein sequence ID" value="KFH46201.1"/>
    <property type="molecule type" value="Genomic_DNA"/>
</dbReference>
<feature type="compositionally biased region" description="Polar residues" evidence="1">
    <location>
        <begin position="155"/>
        <end position="166"/>
    </location>
</feature>
<dbReference type="HOGENOM" id="CLU_005727_0_0_1"/>
<evidence type="ECO:0000313" key="3">
    <source>
        <dbReference type="EMBL" id="KFH46201.1"/>
    </source>
</evidence>
<feature type="compositionally biased region" description="Basic and acidic residues" evidence="1">
    <location>
        <begin position="678"/>
        <end position="710"/>
    </location>
</feature>
<feature type="compositionally biased region" description="Low complexity" evidence="1">
    <location>
        <begin position="537"/>
        <end position="548"/>
    </location>
</feature>
<feature type="compositionally biased region" description="Basic and acidic residues" evidence="1">
    <location>
        <begin position="729"/>
        <end position="770"/>
    </location>
</feature>
<dbReference type="PANTHER" id="PTHR42081">
    <property type="entry name" value="ZINC FINGER PROTEIN DHHC DOMAIN CONTAINING PROTEIN"/>
    <property type="match status" value="1"/>
</dbReference>
<feature type="compositionally biased region" description="Polar residues" evidence="1">
    <location>
        <begin position="14"/>
        <end position="23"/>
    </location>
</feature>
<feature type="compositionally biased region" description="Basic and acidic residues" evidence="1">
    <location>
        <begin position="309"/>
        <end position="321"/>
    </location>
</feature>
<feature type="domain" description="DUF8035" evidence="2">
    <location>
        <begin position="808"/>
        <end position="861"/>
    </location>
</feature>
<feature type="compositionally biased region" description="Basic and acidic residues" evidence="1">
    <location>
        <begin position="424"/>
        <end position="505"/>
    </location>
</feature>
<comment type="caution">
    <text evidence="3">The sequence shown here is derived from an EMBL/GenBank/DDBJ whole genome shotgun (WGS) entry which is preliminary data.</text>
</comment>
<organism evidence="3 4">
    <name type="scientific">Hapsidospora chrysogenum (strain ATCC 11550 / CBS 779.69 / DSM 880 / IAM 14645 / JCM 23072 / IMI 49137)</name>
    <name type="common">Acremonium chrysogenum</name>
    <dbReference type="NCBI Taxonomy" id="857340"/>
    <lineage>
        <taxon>Eukaryota</taxon>
        <taxon>Fungi</taxon>
        <taxon>Dikarya</taxon>
        <taxon>Ascomycota</taxon>
        <taxon>Pezizomycotina</taxon>
        <taxon>Sordariomycetes</taxon>
        <taxon>Hypocreomycetidae</taxon>
        <taxon>Hypocreales</taxon>
        <taxon>Bionectriaceae</taxon>
        <taxon>Hapsidospora</taxon>
    </lineage>
</organism>
<dbReference type="PANTHER" id="PTHR42081:SF1">
    <property type="entry name" value="ZINC FINGER PROTEIN DHHC DOMAIN CONTAINING PROTEIN"/>
    <property type="match status" value="1"/>
</dbReference>
<feature type="region of interest" description="Disordered" evidence="1">
    <location>
        <begin position="1"/>
        <end position="46"/>
    </location>
</feature>
<feature type="compositionally biased region" description="Basic and acidic residues" evidence="1">
    <location>
        <begin position="572"/>
        <end position="630"/>
    </location>
</feature>
<dbReference type="AlphaFoldDB" id="A0A086TA19"/>
<feature type="region of interest" description="Disordered" evidence="1">
    <location>
        <begin position="856"/>
        <end position="972"/>
    </location>
</feature>
<evidence type="ECO:0000256" key="1">
    <source>
        <dbReference type="SAM" id="MobiDB-lite"/>
    </source>
</evidence>
<protein>
    <recommendedName>
        <fullName evidence="2">DUF8035 domain-containing protein</fullName>
    </recommendedName>
</protein>
<feature type="compositionally biased region" description="Acidic residues" evidence="1">
    <location>
        <begin position="868"/>
        <end position="879"/>
    </location>
</feature>
<proteinExistence type="predicted"/>
<feature type="compositionally biased region" description="Polar residues" evidence="1">
    <location>
        <begin position="124"/>
        <end position="138"/>
    </location>
</feature>
<feature type="compositionally biased region" description="Basic and acidic residues" evidence="1">
    <location>
        <begin position="961"/>
        <end position="972"/>
    </location>
</feature>
<feature type="compositionally biased region" description="Basic and acidic residues" evidence="1">
    <location>
        <begin position="520"/>
        <end position="536"/>
    </location>
</feature>
<dbReference type="Proteomes" id="UP000029964">
    <property type="component" value="Unassembled WGS sequence"/>
</dbReference>
<feature type="compositionally biased region" description="Basic and acidic residues" evidence="1">
    <location>
        <begin position="906"/>
        <end position="926"/>
    </location>
</feature>
<feature type="compositionally biased region" description="Polar residues" evidence="1">
    <location>
        <begin position="62"/>
        <end position="71"/>
    </location>
</feature>
<reference evidence="4" key="1">
    <citation type="journal article" date="2014" name="Genome Announc.">
        <title>Genome sequence and annotation of Acremonium chrysogenum, producer of the beta-lactam antibiotic cephalosporin C.</title>
        <authorList>
            <person name="Terfehr D."/>
            <person name="Dahlmann T.A."/>
            <person name="Specht T."/>
            <person name="Zadra I."/>
            <person name="Kuernsteiner H."/>
            <person name="Kueck U."/>
        </authorList>
    </citation>
    <scope>NUCLEOTIDE SEQUENCE [LARGE SCALE GENOMIC DNA]</scope>
    <source>
        <strain evidence="4">ATCC 11550 / CBS 779.69 / DSM 880 / IAM 14645 / JCM 23072 / IMI 49137</strain>
    </source>
</reference>
<evidence type="ECO:0000259" key="2">
    <source>
        <dbReference type="Pfam" id="PF26118"/>
    </source>
</evidence>
<dbReference type="Pfam" id="PF26118">
    <property type="entry name" value="DUF8035"/>
    <property type="match status" value="1"/>
</dbReference>
<feature type="compositionally biased region" description="Basic and acidic residues" evidence="1">
    <location>
        <begin position="941"/>
        <end position="952"/>
    </location>
</feature>
<feature type="compositionally biased region" description="Basic and acidic residues" evidence="1">
    <location>
        <begin position="554"/>
        <end position="565"/>
    </location>
</feature>
<feature type="region of interest" description="Disordered" evidence="1">
    <location>
        <begin position="207"/>
        <end position="807"/>
    </location>
</feature>
<gene>
    <name evidence="3" type="ORF">ACRE_029760</name>
</gene>
<feature type="region of interest" description="Disordered" evidence="1">
    <location>
        <begin position="62"/>
        <end position="185"/>
    </location>
</feature>
<feature type="compositionally biased region" description="Polar residues" evidence="1">
    <location>
        <begin position="266"/>
        <end position="291"/>
    </location>
</feature>
<name>A0A086TA19_HAPC1</name>
<keyword evidence="4" id="KW-1185">Reference proteome</keyword>
<dbReference type="OrthoDB" id="5418088at2759"/>
<accession>A0A086TA19</accession>
<feature type="compositionally biased region" description="Basic and acidic residues" evidence="1">
    <location>
        <begin position="173"/>
        <end position="185"/>
    </location>
</feature>
<evidence type="ECO:0000313" key="4">
    <source>
        <dbReference type="Proteomes" id="UP000029964"/>
    </source>
</evidence>
<feature type="compositionally biased region" description="Basic and acidic residues" evidence="1">
    <location>
        <begin position="786"/>
        <end position="803"/>
    </location>
</feature>
<dbReference type="STRING" id="857340.A0A086TA19"/>
<feature type="compositionally biased region" description="Pro residues" evidence="1">
    <location>
        <begin position="325"/>
        <end position="339"/>
    </location>
</feature>
<feature type="compositionally biased region" description="Basic and acidic residues" evidence="1">
    <location>
        <begin position="368"/>
        <end position="404"/>
    </location>
</feature>
<feature type="compositionally biased region" description="Pro residues" evidence="1">
    <location>
        <begin position="30"/>
        <end position="39"/>
    </location>
</feature>